<protein>
    <submittedName>
        <fullName evidence="2">Uncharacterized protein</fullName>
    </submittedName>
</protein>
<dbReference type="AlphaFoldDB" id="A0A7J7FXI4"/>
<evidence type="ECO:0000256" key="1">
    <source>
        <dbReference type="SAM" id="MobiDB-lite"/>
    </source>
</evidence>
<comment type="caution">
    <text evidence="2">The sequence shown here is derived from an EMBL/GenBank/DDBJ whole genome shotgun (WGS) entry which is preliminary data.</text>
</comment>
<reference evidence="3" key="1">
    <citation type="journal article" date="2020" name="Nat. Commun.">
        <title>Genome assembly of wild tea tree DASZ reveals pedigree and selection history of tea varieties.</title>
        <authorList>
            <person name="Zhang W."/>
            <person name="Zhang Y."/>
            <person name="Qiu H."/>
            <person name="Guo Y."/>
            <person name="Wan H."/>
            <person name="Zhang X."/>
            <person name="Scossa F."/>
            <person name="Alseekh S."/>
            <person name="Zhang Q."/>
            <person name="Wang P."/>
            <person name="Xu L."/>
            <person name="Schmidt M.H."/>
            <person name="Jia X."/>
            <person name="Li D."/>
            <person name="Zhu A."/>
            <person name="Guo F."/>
            <person name="Chen W."/>
            <person name="Ni D."/>
            <person name="Usadel B."/>
            <person name="Fernie A.R."/>
            <person name="Wen W."/>
        </authorList>
    </citation>
    <scope>NUCLEOTIDE SEQUENCE [LARGE SCALE GENOMIC DNA]</scope>
    <source>
        <strain evidence="3">cv. G240</strain>
    </source>
</reference>
<feature type="compositionally biased region" description="Low complexity" evidence="1">
    <location>
        <begin position="50"/>
        <end position="61"/>
    </location>
</feature>
<evidence type="ECO:0000313" key="3">
    <source>
        <dbReference type="Proteomes" id="UP000593564"/>
    </source>
</evidence>
<dbReference type="Proteomes" id="UP000593564">
    <property type="component" value="Unassembled WGS sequence"/>
</dbReference>
<feature type="region of interest" description="Disordered" evidence="1">
    <location>
        <begin position="50"/>
        <end position="83"/>
    </location>
</feature>
<name>A0A7J7FXI4_CAMSI</name>
<reference evidence="2 3" key="2">
    <citation type="submission" date="2020-07" db="EMBL/GenBank/DDBJ databases">
        <title>Genome assembly of wild tea tree DASZ reveals pedigree and selection history of tea varieties.</title>
        <authorList>
            <person name="Zhang W."/>
        </authorList>
    </citation>
    <scope>NUCLEOTIDE SEQUENCE [LARGE SCALE GENOMIC DNA]</scope>
    <source>
        <strain evidence="3">cv. G240</strain>
        <tissue evidence="2">Leaf</tissue>
    </source>
</reference>
<sequence>MRETERLTTEQMADYTIGWEATCFRGIGDYREYVQMYIMRSLSGGRQAGGARPVAPAARTGAGAGTGASRRARVRGRGRVQGGRGTGWPALPTVLSYRGQDGAIYQIPFAPPPAGHELAGIPDLPPVCFTSFCILHLAFHFSLFDIP</sequence>
<organism evidence="2 3">
    <name type="scientific">Camellia sinensis</name>
    <name type="common">Tea plant</name>
    <name type="synonym">Thea sinensis</name>
    <dbReference type="NCBI Taxonomy" id="4442"/>
    <lineage>
        <taxon>Eukaryota</taxon>
        <taxon>Viridiplantae</taxon>
        <taxon>Streptophyta</taxon>
        <taxon>Embryophyta</taxon>
        <taxon>Tracheophyta</taxon>
        <taxon>Spermatophyta</taxon>
        <taxon>Magnoliopsida</taxon>
        <taxon>eudicotyledons</taxon>
        <taxon>Gunneridae</taxon>
        <taxon>Pentapetalae</taxon>
        <taxon>asterids</taxon>
        <taxon>Ericales</taxon>
        <taxon>Theaceae</taxon>
        <taxon>Camellia</taxon>
    </lineage>
</organism>
<dbReference type="EMBL" id="JACBKZ010000014">
    <property type="protein sequence ID" value="KAF5932857.1"/>
    <property type="molecule type" value="Genomic_DNA"/>
</dbReference>
<keyword evidence="3" id="KW-1185">Reference proteome</keyword>
<proteinExistence type="predicted"/>
<accession>A0A7J7FXI4</accession>
<evidence type="ECO:0000313" key="2">
    <source>
        <dbReference type="EMBL" id="KAF5932857.1"/>
    </source>
</evidence>
<gene>
    <name evidence="2" type="ORF">HYC85_029028</name>
</gene>